<dbReference type="KEGG" id="rarg:115751416"/>
<dbReference type="PROSITE" id="PS50011">
    <property type="entry name" value="PROTEIN_KINASE_DOM"/>
    <property type="match status" value="1"/>
</dbReference>
<feature type="domain" description="Protein kinase" evidence="10">
    <location>
        <begin position="18"/>
        <end position="275"/>
    </location>
</feature>
<evidence type="ECO:0000256" key="9">
    <source>
        <dbReference type="SAM" id="MobiDB-lite"/>
    </source>
</evidence>
<protein>
    <recommendedName>
        <fullName evidence="1">non-specific serine/threonine protein kinase</fullName>
        <ecNumber evidence="1">2.7.11.1</ecNumber>
    </recommendedName>
</protein>
<organism evidence="11 12">
    <name type="scientific">Rhodamnia argentea</name>
    <dbReference type="NCBI Taxonomy" id="178133"/>
    <lineage>
        <taxon>Eukaryota</taxon>
        <taxon>Viridiplantae</taxon>
        <taxon>Streptophyta</taxon>
        <taxon>Embryophyta</taxon>
        <taxon>Tracheophyta</taxon>
        <taxon>Spermatophyta</taxon>
        <taxon>Magnoliopsida</taxon>
        <taxon>eudicotyledons</taxon>
        <taxon>Gunneridae</taxon>
        <taxon>Pentapetalae</taxon>
        <taxon>rosids</taxon>
        <taxon>malvids</taxon>
        <taxon>Myrtales</taxon>
        <taxon>Myrtaceae</taxon>
        <taxon>Myrtoideae</taxon>
        <taxon>Myrteae</taxon>
        <taxon>Australasian group</taxon>
        <taxon>Rhodamnia</taxon>
    </lineage>
</organism>
<evidence type="ECO:0000256" key="2">
    <source>
        <dbReference type="ARBA" id="ARBA00022527"/>
    </source>
</evidence>
<evidence type="ECO:0000256" key="5">
    <source>
        <dbReference type="ARBA" id="ARBA00022777"/>
    </source>
</evidence>
<evidence type="ECO:0000313" key="12">
    <source>
        <dbReference type="RefSeq" id="XP_030545187.1"/>
    </source>
</evidence>
<dbReference type="OrthoDB" id="4062651at2759"/>
<dbReference type="Gene3D" id="3.10.20.90">
    <property type="entry name" value="Phosphatidylinositol 3-kinase Catalytic Subunit, Chain A, domain 1"/>
    <property type="match status" value="1"/>
</dbReference>
<keyword evidence="5 12" id="KW-0418">Kinase</keyword>
<keyword evidence="6" id="KW-0067">ATP-binding</keyword>
<evidence type="ECO:0000256" key="3">
    <source>
        <dbReference type="ARBA" id="ARBA00022679"/>
    </source>
</evidence>
<evidence type="ECO:0000256" key="6">
    <source>
        <dbReference type="ARBA" id="ARBA00022840"/>
    </source>
</evidence>
<comment type="catalytic activity">
    <reaction evidence="8">
        <text>L-seryl-[protein] + ATP = O-phospho-L-seryl-[protein] + ADP + H(+)</text>
        <dbReference type="Rhea" id="RHEA:17989"/>
        <dbReference type="Rhea" id="RHEA-COMP:9863"/>
        <dbReference type="Rhea" id="RHEA-COMP:11604"/>
        <dbReference type="ChEBI" id="CHEBI:15378"/>
        <dbReference type="ChEBI" id="CHEBI:29999"/>
        <dbReference type="ChEBI" id="CHEBI:30616"/>
        <dbReference type="ChEBI" id="CHEBI:83421"/>
        <dbReference type="ChEBI" id="CHEBI:456216"/>
        <dbReference type="EC" id="2.7.11.1"/>
    </reaction>
</comment>
<evidence type="ECO:0000313" key="11">
    <source>
        <dbReference type="Proteomes" id="UP000827889"/>
    </source>
</evidence>
<keyword evidence="4" id="KW-0547">Nucleotide-binding</keyword>
<keyword evidence="11" id="KW-1185">Reference proteome</keyword>
<comment type="catalytic activity">
    <reaction evidence="7">
        <text>L-threonyl-[protein] + ATP = O-phospho-L-threonyl-[protein] + ADP + H(+)</text>
        <dbReference type="Rhea" id="RHEA:46608"/>
        <dbReference type="Rhea" id="RHEA-COMP:11060"/>
        <dbReference type="Rhea" id="RHEA-COMP:11605"/>
        <dbReference type="ChEBI" id="CHEBI:15378"/>
        <dbReference type="ChEBI" id="CHEBI:30013"/>
        <dbReference type="ChEBI" id="CHEBI:30616"/>
        <dbReference type="ChEBI" id="CHEBI:61977"/>
        <dbReference type="ChEBI" id="CHEBI:456216"/>
        <dbReference type="EC" id="2.7.11.1"/>
    </reaction>
</comment>
<feature type="region of interest" description="Disordered" evidence="9">
    <location>
        <begin position="284"/>
        <end position="305"/>
    </location>
</feature>
<dbReference type="FunFam" id="1.10.510.10:FF:000046">
    <property type="entry name" value="probable serine/threonine-protein kinase WNK9"/>
    <property type="match status" value="1"/>
</dbReference>
<proteinExistence type="predicted"/>
<dbReference type="InterPro" id="IPR000719">
    <property type="entry name" value="Prot_kinase_dom"/>
</dbReference>
<dbReference type="InterPro" id="IPR024678">
    <property type="entry name" value="Kinase_OSR1/WNK_CCT"/>
</dbReference>
<dbReference type="RefSeq" id="XP_030545187.1">
    <property type="nucleotide sequence ID" value="XM_030689327.2"/>
</dbReference>
<evidence type="ECO:0000256" key="4">
    <source>
        <dbReference type="ARBA" id="ARBA00022741"/>
    </source>
</evidence>
<dbReference type="InterPro" id="IPR008271">
    <property type="entry name" value="Ser/Thr_kinase_AS"/>
</dbReference>
<evidence type="ECO:0000256" key="8">
    <source>
        <dbReference type="ARBA" id="ARBA00048679"/>
    </source>
</evidence>
<keyword evidence="2" id="KW-0723">Serine/threonine-protein kinase</keyword>
<dbReference type="PROSITE" id="PS00108">
    <property type="entry name" value="PROTEIN_KINASE_ST"/>
    <property type="match status" value="1"/>
</dbReference>
<evidence type="ECO:0000256" key="1">
    <source>
        <dbReference type="ARBA" id="ARBA00012513"/>
    </source>
</evidence>
<reference evidence="11" key="1">
    <citation type="submission" date="2025-05" db="UniProtKB">
        <authorList>
            <consortium name="RefSeq"/>
        </authorList>
    </citation>
    <scope>NUCLEOTIDE SEQUENCE [LARGE SCALE GENOMIC DNA]</scope>
</reference>
<gene>
    <name evidence="12" type="primary">LOC115751416</name>
</gene>
<dbReference type="SUPFAM" id="SSF56112">
    <property type="entry name" value="Protein kinase-like (PK-like)"/>
    <property type="match status" value="1"/>
</dbReference>
<dbReference type="SMART" id="SM00220">
    <property type="entry name" value="S_TKc"/>
    <property type="match status" value="1"/>
</dbReference>
<dbReference type="CDD" id="cd13983">
    <property type="entry name" value="STKc_WNK"/>
    <property type="match status" value="1"/>
</dbReference>
<name>A0A8B8QG38_9MYRT</name>
<dbReference type="PANTHER" id="PTHR13902">
    <property type="entry name" value="SERINE/THREONINE-PROTEIN KINASE WNK WITH NO LYSINE -RELATED"/>
    <property type="match status" value="1"/>
</dbReference>
<dbReference type="FunFam" id="3.30.200.20:FF:000075">
    <property type="entry name" value="Probable serine/threonine-protein kinase WNK1"/>
    <property type="match status" value="1"/>
</dbReference>
<dbReference type="GO" id="GO:0005524">
    <property type="term" value="F:ATP binding"/>
    <property type="evidence" value="ECO:0007669"/>
    <property type="project" value="UniProtKB-KW"/>
</dbReference>
<dbReference type="AlphaFoldDB" id="A0A8B8QG38"/>
<dbReference type="Gene3D" id="1.10.510.10">
    <property type="entry name" value="Transferase(Phosphotransferase) domain 1"/>
    <property type="match status" value="1"/>
</dbReference>
<sequence length="457" mass="51469">MEAEDGEFVEKDPSGRYGRYDEVLGEGAFKTVYKAFDEIQGIEVAWNRVDVDHFSESPALIRRLYEEVNVLKSVKHGNIIRFYNSWVDEEKKTINIITELFTSGNLRQYRKKHKHVDMKAIKNWGRQILQGIHYLHSHDPPIIHRDLKCDNIFVNGYDGHVKIGDLGLAIVMQQPTAHSVIGTPEFMAPELYEEDYNELVDIYSFGMCMLEMITLECPYGECKNSAQIYKKVLSGVKPISLGKVKDPDAKQFIEKCLLPAASRPSAVELLTDPFLAIVGSKASKPETAPKSLCPSNEGGRGTAPSSGFELRISMGCNEFRLAGERSDETSISLTLHIVGPEGKANKIQFAFYLDSDTVVSIAQEMMEQLDLSKHDANVVAELMDRLIVEMVPSWKACVRDLPQEACVRDLPQEQVPQPLPAVNSQIYKCSFDLLSLREEIVENNRKKWMGKKGIPVI</sequence>
<dbReference type="EC" id="2.7.11.1" evidence="1"/>
<accession>A0A8B8QG38</accession>
<reference evidence="12" key="2">
    <citation type="submission" date="2025-08" db="UniProtKB">
        <authorList>
            <consortium name="RefSeq"/>
        </authorList>
    </citation>
    <scope>IDENTIFICATION</scope>
    <source>
        <tissue evidence="12">Leaf</tissue>
    </source>
</reference>
<dbReference type="GO" id="GO:0004674">
    <property type="term" value="F:protein serine/threonine kinase activity"/>
    <property type="evidence" value="ECO:0007669"/>
    <property type="project" value="UniProtKB-KW"/>
</dbReference>
<dbReference type="Pfam" id="PF00069">
    <property type="entry name" value="Pkinase"/>
    <property type="match status" value="1"/>
</dbReference>
<dbReference type="InterPro" id="IPR011009">
    <property type="entry name" value="Kinase-like_dom_sf"/>
</dbReference>
<keyword evidence="3" id="KW-0808">Transferase</keyword>
<dbReference type="InterPro" id="IPR050588">
    <property type="entry name" value="WNK_Ser-Thr_kinase"/>
</dbReference>
<evidence type="ECO:0000259" key="10">
    <source>
        <dbReference type="PROSITE" id="PS50011"/>
    </source>
</evidence>
<dbReference type="Proteomes" id="UP000827889">
    <property type="component" value="Chromosome 2"/>
</dbReference>
<dbReference type="Pfam" id="PF12202">
    <property type="entry name" value="OSR1_C"/>
    <property type="match status" value="1"/>
</dbReference>
<dbReference type="GeneID" id="115751416"/>
<evidence type="ECO:0000256" key="7">
    <source>
        <dbReference type="ARBA" id="ARBA00047899"/>
    </source>
</evidence>
<dbReference type="Gene3D" id="3.30.200.20">
    <property type="entry name" value="Phosphorylase Kinase, domain 1"/>
    <property type="match status" value="1"/>
</dbReference>